<organism evidence="3 4">
    <name type="scientific">Paenibacillus alvei</name>
    <name type="common">Bacillus alvei</name>
    <dbReference type="NCBI Taxonomy" id="44250"/>
    <lineage>
        <taxon>Bacteria</taxon>
        <taxon>Bacillati</taxon>
        <taxon>Bacillota</taxon>
        <taxon>Bacilli</taxon>
        <taxon>Bacillales</taxon>
        <taxon>Paenibacillaceae</taxon>
        <taxon>Paenibacillus</taxon>
    </lineage>
</organism>
<protein>
    <submittedName>
        <fullName evidence="3">RHS repeat-associated core domain-containing protein</fullName>
    </submittedName>
</protein>
<name>A0ABT4H7J5_PAEAL</name>
<keyword evidence="4" id="KW-1185">Reference proteome</keyword>
<sequence length="435" mass="49417">MNRIKTSSQFNEAYAYDQRDNRSTLQSDQVPNIKGASYAYDSRNRLTQVTTEDGKAVSYRYNGDNLMVERTEGGVTTRYYYDDRAKIVAEGRVEGNGSITITASYVHDSDGKLLARQVPGQGMQYYVSNGHGDITEIRDAQGNVLNRYTYDIWGNPLVQEEQVPNIFRYSGEYWDAATSLQYLRARWYDPSIGRFINEDTYEGELGNPLTLNLYTYVQNNPLKYIDPSGNRYIPSEMNSILEATMKITSTESKAYSYAYNLLSREYADVYDNNRFNYLFGLLTQTSAYKNSAGNADWARAELAKDYSKWHQDISFAEALASLGPIIGGIGKAREVGGKAVINLPETRWIKHDVYNELKRLQLDKKFVKAKDMGYAKARKGADGIIDLSQNEIVKYKGYTYNYKIKVAGAPNHVRVYGRIDENGAMVFDYMTSGKK</sequence>
<dbReference type="PANTHER" id="PTHR32305:SF15">
    <property type="entry name" value="PROTEIN RHSA-RELATED"/>
    <property type="match status" value="1"/>
</dbReference>
<dbReference type="InterPro" id="IPR056823">
    <property type="entry name" value="TEN-like_YD-shell"/>
</dbReference>
<evidence type="ECO:0000313" key="3">
    <source>
        <dbReference type="EMBL" id="MCY9764957.1"/>
    </source>
</evidence>
<accession>A0ABT4H7J5</accession>
<dbReference type="Gene3D" id="2.180.10.10">
    <property type="entry name" value="RHS repeat-associated core"/>
    <property type="match status" value="1"/>
</dbReference>
<comment type="caution">
    <text evidence="3">The sequence shown here is derived from an EMBL/GenBank/DDBJ whole genome shotgun (WGS) entry which is preliminary data.</text>
</comment>
<evidence type="ECO:0000259" key="2">
    <source>
        <dbReference type="Pfam" id="PF25023"/>
    </source>
</evidence>
<feature type="domain" description="Teneurin-like YD-shell" evidence="2">
    <location>
        <begin position="14"/>
        <end position="221"/>
    </location>
</feature>
<reference evidence="3 4" key="1">
    <citation type="submission" date="2022-05" db="EMBL/GenBank/DDBJ databases">
        <title>Genome Sequencing of Bee-Associated Microbes.</title>
        <authorList>
            <person name="Dunlap C."/>
        </authorList>
    </citation>
    <scope>NUCLEOTIDE SEQUENCE [LARGE SCALE GENOMIC DNA]</scope>
    <source>
        <strain evidence="3 4">NRRL B-04010</strain>
    </source>
</reference>
<gene>
    <name evidence="3" type="ORF">M5X12_31150</name>
</gene>
<dbReference type="EMBL" id="JAMDNP010000140">
    <property type="protein sequence ID" value="MCY9764957.1"/>
    <property type="molecule type" value="Genomic_DNA"/>
</dbReference>
<dbReference type="InterPro" id="IPR022385">
    <property type="entry name" value="Rhs_assc_core"/>
</dbReference>
<dbReference type="InterPro" id="IPR050708">
    <property type="entry name" value="T6SS_VgrG/RHS"/>
</dbReference>
<evidence type="ECO:0000313" key="4">
    <source>
        <dbReference type="Proteomes" id="UP001527181"/>
    </source>
</evidence>
<dbReference type="Proteomes" id="UP001527181">
    <property type="component" value="Unassembled WGS sequence"/>
</dbReference>
<dbReference type="NCBIfam" id="TIGR03696">
    <property type="entry name" value="Rhs_assc_core"/>
    <property type="match status" value="1"/>
</dbReference>
<dbReference type="Pfam" id="PF25023">
    <property type="entry name" value="TEN_YD-shell"/>
    <property type="match status" value="1"/>
</dbReference>
<keyword evidence="1" id="KW-0677">Repeat</keyword>
<evidence type="ECO:0000256" key="1">
    <source>
        <dbReference type="ARBA" id="ARBA00022737"/>
    </source>
</evidence>
<proteinExistence type="predicted"/>
<dbReference type="RefSeq" id="WP_268641283.1">
    <property type="nucleotide sequence ID" value="NZ_JAMDNP010000140.1"/>
</dbReference>
<dbReference type="InterPro" id="IPR006530">
    <property type="entry name" value="YD"/>
</dbReference>
<dbReference type="PANTHER" id="PTHR32305">
    <property type="match status" value="1"/>
</dbReference>
<dbReference type="NCBIfam" id="TIGR01643">
    <property type="entry name" value="YD_repeat_2x"/>
    <property type="match status" value="1"/>
</dbReference>